<evidence type="ECO:0000313" key="3">
    <source>
        <dbReference type="Proteomes" id="UP000014254"/>
    </source>
</evidence>
<dbReference type="AlphaFoldDB" id="S2JE04"/>
<organism evidence="2 3">
    <name type="scientific">Mucor circinelloides f. circinelloides (strain 1006PhL)</name>
    <name type="common">Mucormycosis agent</name>
    <name type="synonym">Calyptromyces circinelloides</name>
    <dbReference type="NCBI Taxonomy" id="1220926"/>
    <lineage>
        <taxon>Eukaryota</taxon>
        <taxon>Fungi</taxon>
        <taxon>Fungi incertae sedis</taxon>
        <taxon>Mucoromycota</taxon>
        <taxon>Mucoromycotina</taxon>
        <taxon>Mucoromycetes</taxon>
        <taxon>Mucorales</taxon>
        <taxon>Mucorineae</taxon>
        <taxon>Mucoraceae</taxon>
        <taxon>Mucor</taxon>
    </lineage>
</organism>
<reference evidence="3" key="1">
    <citation type="submission" date="2013-05" db="EMBL/GenBank/DDBJ databases">
        <title>The Genome sequence of Mucor circinelloides f. circinelloides 1006PhL.</title>
        <authorList>
            <consortium name="The Broad Institute Genomics Platform"/>
            <person name="Cuomo C."/>
            <person name="Earl A."/>
            <person name="Findley K."/>
            <person name="Lee S.C."/>
            <person name="Walker B."/>
            <person name="Young S."/>
            <person name="Zeng Q."/>
            <person name="Gargeya S."/>
            <person name="Fitzgerald M."/>
            <person name="Haas B."/>
            <person name="Abouelleil A."/>
            <person name="Allen A.W."/>
            <person name="Alvarado L."/>
            <person name="Arachchi H.M."/>
            <person name="Berlin A.M."/>
            <person name="Chapman S.B."/>
            <person name="Gainer-Dewar J."/>
            <person name="Goldberg J."/>
            <person name="Griggs A."/>
            <person name="Gujja S."/>
            <person name="Hansen M."/>
            <person name="Howarth C."/>
            <person name="Imamovic A."/>
            <person name="Ireland A."/>
            <person name="Larimer J."/>
            <person name="McCowan C."/>
            <person name="Murphy C."/>
            <person name="Pearson M."/>
            <person name="Poon T.W."/>
            <person name="Priest M."/>
            <person name="Roberts A."/>
            <person name="Saif S."/>
            <person name="Shea T."/>
            <person name="Sisk P."/>
            <person name="Sykes S."/>
            <person name="Wortman J."/>
            <person name="Nusbaum C."/>
            <person name="Birren B."/>
        </authorList>
    </citation>
    <scope>NUCLEOTIDE SEQUENCE [LARGE SCALE GENOMIC DNA]</scope>
    <source>
        <strain evidence="3">1006PhL</strain>
    </source>
</reference>
<proteinExistence type="predicted"/>
<keyword evidence="1" id="KW-0812">Transmembrane</keyword>
<name>S2JE04_MUCC1</name>
<dbReference type="Proteomes" id="UP000014254">
    <property type="component" value="Unassembled WGS sequence"/>
</dbReference>
<dbReference type="InParanoid" id="S2JE04"/>
<evidence type="ECO:0000256" key="1">
    <source>
        <dbReference type="SAM" id="Phobius"/>
    </source>
</evidence>
<protein>
    <submittedName>
        <fullName evidence="2">Uncharacterized protein</fullName>
    </submittedName>
</protein>
<keyword evidence="1" id="KW-0472">Membrane</keyword>
<keyword evidence="3" id="KW-1185">Reference proteome</keyword>
<dbReference type="EMBL" id="KE123983">
    <property type="protein sequence ID" value="EPB86707.1"/>
    <property type="molecule type" value="Genomic_DNA"/>
</dbReference>
<keyword evidence="1" id="KW-1133">Transmembrane helix</keyword>
<gene>
    <name evidence="2" type="ORF">HMPREF1544_06493</name>
</gene>
<feature type="transmembrane region" description="Helical" evidence="1">
    <location>
        <begin position="113"/>
        <end position="134"/>
    </location>
</feature>
<dbReference type="OrthoDB" id="2251883at2759"/>
<dbReference type="VEuPathDB" id="FungiDB:HMPREF1544_06493"/>
<accession>S2JE04</accession>
<dbReference type="OMA" id="ISWICKI"/>
<sequence length="159" mass="18095">MNRNQQVLLFQQDSGLRQDAVCHICGRDNFRGGRGLRIHQSKNTVCREMQLQLEARMAIAEAAQAEEEHAVVGQVQEDGEHAPQPTTLVGKSLSAVRELIGAIAKLISWICKIIYSLLLMFFGLSNVYFLYLYFTEKIPIVSKTTYLLSPNFEEEFRLM</sequence>
<evidence type="ECO:0000313" key="2">
    <source>
        <dbReference type="EMBL" id="EPB86707.1"/>
    </source>
</evidence>